<dbReference type="KEGG" id="mpk:VL20_3325"/>
<reference evidence="1 2" key="1">
    <citation type="journal article" date="2016" name="Stand. Genomic Sci.">
        <title>Complete genome sequence and genomic characterization of Microcystis panniformis FACHB 1757 by third-generation sequencing.</title>
        <authorList>
            <person name="Zhang J.Y."/>
            <person name="Guan R."/>
            <person name="Zhang H.J."/>
            <person name="Li H."/>
            <person name="Xiao P."/>
            <person name="Yu G.L."/>
            <person name="Du L."/>
            <person name="Cao D.M."/>
            <person name="Zhu B.C."/>
            <person name="Li R.H."/>
            <person name="Lu Z.H."/>
        </authorList>
    </citation>
    <scope>NUCLEOTIDE SEQUENCE [LARGE SCALE GENOMIC DNA]</scope>
    <source>
        <strain evidence="1 2">FACHB-1757</strain>
    </source>
</reference>
<name>A0A0K1S2V4_9CHRO</name>
<dbReference type="Proteomes" id="UP000068167">
    <property type="component" value="Chromosome"/>
</dbReference>
<dbReference type="EMBL" id="CP011339">
    <property type="protein sequence ID" value="AKV68333.1"/>
    <property type="molecule type" value="Genomic_DNA"/>
</dbReference>
<dbReference type="AlphaFoldDB" id="A0A0K1S2V4"/>
<evidence type="ECO:0000313" key="1">
    <source>
        <dbReference type="EMBL" id="AKV68333.1"/>
    </source>
</evidence>
<organism evidence="1 2">
    <name type="scientific">Microcystis panniformis FACHB-1757</name>
    <dbReference type="NCBI Taxonomy" id="1638788"/>
    <lineage>
        <taxon>Bacteria</taxon>
        <taxon>Bacillati</taxon>
        <taxon>Cyanobacteriota</taxon>
        <taxon>Cyanophyceae</taxon>
        <taxon>Oscillatoriophycideae</taxon>
        <taxon>Chroococcales</taxon>
        <taxon>Microcystaceae</taxon>
        <taxon>Microcystis</taxon>
    </lineage>
</organism>
<accession>A0A0K1S2V4</accession>
<sequence length="51" mass="6015">MFSPHPTPHLPLITEKAPALDRPDRWSGIWVRVVKDTDYPPFQTNNYDEHQ</sequence>
<protein>
    <submittedName>
        <fullName evidence="1">Uncharacterized protein</fullName>
    </submittedName>
</protein>
<gene>
    <name evidence="1" type="ORF">VL20_3325</name>
</gene>
<proteinExistence type="predicted"/>
<dbReference type="PATRIC" id="fig|1638788.3.peg.3353"/>
<keyword evidence="2" id="KW-1185">Reference proteome</keyword>
<evidence type="ECO:0000313" key="2">
    <source>
        <dbReference type="Proteomes" id="UP000068167"/>
    </source>
</evidence>